<protein>
    <recommendedName>
        <fullName evidence="2">Serine protease</fullName>
    </recommendedName>
</protein>
<dbReference type="AlphaFoldDB" id="A0A0F9HIK0"/>
<reference evidence="1" key="1">
    <citation type="journal article" date="2015" name="Nature">
        <title>Complex archaea that bridge the gap between prokaryotes and eukaryotes.</title>
        <authorList>
            <person name="Spang A."/>
            <person name="Saw J.H."/>
            <person name="Jorgensen S.L."/>
            <person name="Zaremba-Niedzwiedzka K."/>
            <person name="Martijn J."/>
            <person name="Lind A.E."/>
            <person name="van Eijk R."/>
            <person name="Schleper C."/>
            <person name="Guy L."/>
            <person name="Ettema T.J."/>
        </authorList>
    </citation>
    <scope>NUCLEOTIDE SEQUENCE</scope>
</reference>
<evidence type="ECO:0000313" key="1">
    <source>
        <dbReference type="EMBL" id="KKL74967.1"/>
    </source>
</evidence>
<dbReference type="InterPro" id="IPR009003">
    <property type="entry name" value="Peptidase_S1_PA"/>
</dbReference>
<name>A0A0F9HIK0_9ZZZZ</name>
<proteinExistence type="predicted"/>
<comment type="caution">
    <text evidence="1">The sequence shown here is derived from an EMBL/GenBank/DDBJ whole genome shotgun (WGS) entry which is preliminary data.</text>
</comment>
<dbReference type="InterPro" id="IPR043504">
    <property type="entry name" value="Peptidase_S1_PA_chymotrypsin"/>
</dbReference>
<dbReference type="PANTHER" id="PTHR43019">
    <property type="entry name" value="SERINE ENDOPROTEASE DEGS"/>
    <property type="match status" value="1"/>
</dbReference>
<dbReference type="EMBL" id="LAZR01024489">
    <property type="protein sequence ID" value="KKL74967.1"/>
    <property type="molecule type" value="Genomic_DNA"/>
</dbReference>
<dbReference type="Pfam" id="PF13365">
    <property type="entry name" value="Trypsin_2"/>
    <property type="match status" value="1"/>
</dbReference>
<dbReference type="Gene3D" id="2.40.10.10">
    <property type="entry name" value="Trypsin-like serine proteases"/>
    <property type="match status" value="2"/>
</dbReference>
<evidence type="ECO:0008006" key="2">
    <source>
        <dbReference type="Google" id="ProtNLM"/>
    </source>
</evidence>
<dbReference type="PANTHER" id="PTHR43019:SF23">
    <property type="entry name" value="PROTEASE DO-LIKE 5, CHLOROPLASTIC"/>
    <property type="match status" value="1"/>
</dbReference>
<accession>A0A0F9HIK0</accession>
<dbReference type="SUPFAM" id="SSF50494">
    <property type="entry name" value="Trypsin-like serine proteases"/>
    <property type="match status" value="1"/>
</dbReference>
<gene>
    <name evidence="1" type="ORF">LCGC14_2059590</name>
</gene>
<sequence>MLRALLRTGLLLMIALVLMTAGLHALASNYPFPLDGASYPYDTVVLITTPSGTGSGVVVEHTLEGGMCRTDIITAKHIVESGRTRDGVEPILFIAQSYIALVARESPKWDIALLTVDSKRCIGTPVNFTSKLELPSRVFSIGYPYGVYLIKEGIVSGFYDFFIPLGEEADGPWIVHSADLGEGSSGGGLFDEGGWFLGMNVAGLEHITVAMPYTTIKEFLDG</sequence>
<organism evidence="1">
    <name type="scientific">marine sediment metagenome</name>
    <dbReference type="NCBI Taxonomy" id="412755"/>
    <lineage>
        <taxon>unclassified sequences</taxon>
        <taxon>metagenomes</taxon>
        <taxon>ecological metagenomes</taxon>
    </lineage>
</organism>